<dbReference type="PANTHER" id="PTHR46191:SF2">
    <property type="entry name" value="HALOACID DEHALOGENASE-LIKE HYDROLASE DOMAIN-CONTAINING PROTEIN 3"/>
    <property type="match status" value="1"/>
</dbReference>
<comment type="caution">
    <text evidence="1">The sequence shown here is derived from an EMBL/GenBank/DDBJ whole genome shotgun (WGS) entry which is preliminary data.</text>
</comment>
<dbReference type="InterPro" id="IPR041492">
    <property type="entry name" value="HAD_2"/>
</dbReference>
<dbReference type="InterPro" id="IPR006439">
    <property type="entry name" value="HAD-SF_hydro_IA"/>
</dbReference>
<dbReference type="Proteomes" id="UP001197247">
    <property type="component" value="Unassembled WGS sequence"/>
</dbReference>
<organism evidence="1 2">
    <name type="scientific">Kineosporia corallincola</name>
    <dbReference type="NCBI Taxonomy" id="2835133"/>
    <lineage>
        <taxon>Bacteria</taxon>
        <taxon>Bacillati</taxon>
        <taxon>Actinomycetota</taxon>
        <taxon>Actinomycetes</taxon>
        <taxon>Kineosporiales</taxon>
        <taxon>Kineosporiaceae</taxon>
        <taxon>Kineosporia</taxon>
    </lineage>
</organism>
<reference evidence="1 2" key="1">
    <citation type="submission" date="2021-05" db="EMBL/GenBank/DDBJ databases">
        <title>Kineosporia and Streptomyces sp. nov. two new marine actinobacteria isolated from Coral.</title>
        <authorList>
            <person name="Buangrab K."/>
            <person name="Sutthacheep M."/>
            <person name="Yeemin T."/>
            <person name="Harunari E."/>
            <person name="Igarashi Y."/>
            <person name="Kanchanasin P."/>
            <person name="Tanasupawat S."/>
            <person name="Phongsopitanun W."/>
        </authorList>
    </citation>
    <scope>NUCLEOTIDE SEQUENCE [LARGE SCALE GENOMIC DNA]</scope>
    <source>
        <strain evidence="1 2">J2-2</strain>
    </source>
</reference>
<keyword evidence="1" id="KW-0378">Hydrolase</keyword>
<dbReference type="Gene3D" id="3.40.50.1000">
    <property type="entry name" value="HAD superfamily/HAD-like"/>
    <property type="match status" value="1"/>
</dbReference>
<dbReference type="EMBL" id="JAHBAY010000008">
    <property type="protein sequence ID" value="MBT0771242.1"/>
    <property type="molecule type" value="Genomic_DNA"/>
</dbReference>
<dbReference type="Pfam" id="PF13419">
    <property type="entry name" value="HAD_2"/>
    <property type="match status" value="1"/>
</dbReference>
<protein>
    <submittedName>
        <fullName evidence="1">HAD family hydrolase</fullName>
    </submittedName>
</protein>
<dbReference type="InterPro" id="IPR023214">
    <property type="entry name" value="HAD_sf"/>
</dbReference>
<name>A0ABS5TJG9_9ACTN</name>
<gene>
    <name evidence="1" type="ORF">KIH74_20045</name>
</gene>
<dbReference type="InterPro" id="IPR036412">
    <property type="entry name" value="HAD-like_sf"/>
</dbReference>
<accession>A0ABS5TJG9</accession>
<evidence type="ECO:0000313" key="1">
    <source>
        <dbReference type="EMBL" id="MBT0771242.1"/>
    </source>
</evidence>
<sequence>MFGAVVARGLDYRETFQHFRPDFDLAAERRKRIDAGDGETFAEGDLYPDARACLAALRELEVVVGIAGNQTARAEEILRALDLPMDVLGTSESWNAEKPSTAFFERLVQEANCEAGEILYVGDRLDNDLLPALEVGLEAAVIRRGPWAHIWADRPELARCLFQLDGLAELPSLVEKHNQQFA</sequence>
<dbReference type="PANTHER" id="PTHR46191">
    <property type="match status" value="1"/>
</dbReference>
<dbReference type="SUPFAM" id="SSF56784">
    <property type="entry name" value="HAD-like"/>
    <property type="match status" value="1"/>
</dbReference>
<proteinExistence type="predicted"/>
<keyword evidence="2" id="KW-1185">Reference proteome</keyword>
<dbReference type="InterPro" id="IPR051828">
    <property type="entry name" value="HAD-like_hydrolase_domain"/>
</dbReference>
<evidence type="ECO:0000313" key="2">
    <source>
        <dbReference type="Proteomes" id="UP001197247"/>
    </source>
</evidence>
<dbReference type="GO" id="GO:0016787">
    <property type="term" value="F:hydrolase activity"/>
    <property type="evidence" value="ECO:0007669"/>
    <property type="project" value="UniProtKB-KW"/>
</dbReference>
<dbReference type="NCBIfam" id="TIGR01549">
    <property type="entry name" value="HAD-SF-IA-v1"/>
    <property type="match status" value="1"/>
</dbReference>